<evidence type="ECO:0000256" key="1">
    <source>
        <dbReference type="ARBA" id="ARBA00004127"/>
    </source>
</evidence>
<feature type="domain" description="EamA" evidence="7">
    <location>
        <begin position="151"/>
        <end position="285"/>
    </location>
</feature>
<evidence type="ECO:0000256" key="5">
    <source>
        <dbReference type="ARBA" id="ARBA00023136"/>
    </source>
</evidence>
<comment type="subcellular location">
    <subcellularLocation>
        <location evidence="1">Endomembrane system</location>
        <topology evidence="1">Multi-pass membrane protein</topology>
    </subcellularLocation>
</comment>
<dbReference type="PANTHER" id="PTHR32322:SF9">
    <property type="entry name" value="AMINO-ACID METABOLITE EFFLUX PUMP-RELATED"/>
    <property type="match status" value="1"/>
</dbReference>
<proteinExistence type="inferred from homology"/>
<sequence>MNRSLYFALILLSLIWGGSFLFVKILLDDYGPWGVAFMRSSFGLVVIVGIMLVTRRPFGFKNIRWLPMAAISLINTAVPWALIGFSETRLTSGMASILNATTPLWTLVIGVVLFQAATTRRQWLGMVIALVGLVILVGLRPGTLTSVDPVGLTGMLGATLCYGFGTQLTKRYLPGLTLYQTTFGTLVSAMLGSGVMAFSTEQVSFAHLASLPVLGAVIGLGVFGSGLAYVLFYFMVQKGSPEFATMVTYLVPVTALVWGFTLLDETVSWNMLAGLCFILGGVYLAGSKGRKKTPGREQEITAV</sequence>
<dbReference type="InterPro" id="IPR000620">
    <property type="entry name" value="EamA_dom"/>
</dbReference>
<gene>
    <name evidence="8" type="ORF">AWM70_19855</name>
</gene>
<feature type="transmembrane region" description="Helical" evidence="6">
    <location>
        <begin position="176"/>
        <end position="199"/>
    </location>
</feature>
<feature type="domain" description="EamA" evidence="7">
    <location>
        <begin position="6"/>
        <end position="137"/>
    </location>
</feature>
<dbReference type="SUPFAM" id="SSF103481">
    <property type="entry name" value="Multidrug resistance efflux transporter EmrE"/>
    <property type="match status" value="2"/>
</dbReference>
<dbReference type="Proteomes" id="UP000092573">
    <property type="component" value="Chromosome"/>
</dbReference>
<dbReference type="GO" id="GO:0016020">
    <property type="term" value="C:membrane"/>
    <property type="evidence" value="ECO:0007669"/>
    <property type="project" value="UniProtKB-SubCell"/>
</dbReference>
<dbReference type="KEGG" id="pyg:AWM70_19855"/>
<feature type="transmembrane region" description="Helical" evidence="6">
    <location>
        <begin position="267"/>
        <end position="286"/>
    </location>
</feature>
<evidence type="ECO:0000256" key="4">
    <source>
        <dbReference type="ARBA" id="ARBA00022989"/>
    </source>
</evidence>
<dbReference type="EMBL" id="CP014167">
    <property type="protein sequence ID" value="ANS76552.1"/>
    <property type="molecule type" value="Genomic_DNA"/>
</dbReference>
<comment type="similarity">
    <text evidence="2">Belongs to the EamA transporter family.</text>
</comment>
<keyword evidence="3 6" id="KW-0812">Transmembrane</keyword>
<dbReference type="PANTHER" id="PTHR32322">
    <property type="entry name" value="INNER MEMBRANE TRANSPORTER"/>
    <property type="match status" value="1"/>
</dbReference>
<dbReference type="RefSeq" id="WP_068699316.1">
    <property type="nucleotide sequence ID" value="NZ_CP014167.1"/>
</dbReference>
<feature type="transmembrane region" description="Helical" evidence="6">
    <location>
        <begin position="243"/>
        <end position="261"/>
    </location>
</feature>
<feature type="transmembrane region" description="Helical" evidence="6">
    <location>
        <begin position="33"/>
        <end position="53"/>
    </location>
</feature>
<dbReference type="AlphaFoldDB" id="A0A1B1N568"/>
<protein>
    <submittedName>
        <fullName evidence="8">Multidrug transporter</fullName>
    </submittedName>
</protein>
<evidence type="ECO:0000313" key="9">
    <source>
        <dbReference type="Proteomes" id="UP000092573"/>
    </source>
</evidence>
<feature type="transmembrane region" description="Helical" evidence="6">
    <location>
        <begin position="123"/>
        <end position="140"/>
    </location>
</feature>
<organism evidence="8 9">
    <name type="scientific">Paenibacillus yonginensis</name>
    <dbReference type="NCBI Taxonomy" id="1462996"/>
    <lineage>
        <taxon>Bacteria</taxon>
        <taxon>Bacillati</taxon>
        <taxon>Bacillota</taxon>
        <taxon>Bacilli</taxon>
        <taxon>Bacillales</taxon>
        <taxon>Paenibacillaceae</taxon>
        <taxon>Paenibacillus</taxon>
    </lineage>
</organism>
<evidence type="ECO:0000313" key="8">
    <source>
        <dbReference type="EMBL" id="ANS76552.1"/>
    </source>
</evidence>
<reference evidence="8 9" key="1">
    <citation type="submission" date="2016-01" db="EMBL/GenBank/DDBJ databases">
        <title>Complete Genome Sequence of Paenibacillus yonginensis DCY84, a novel Plant Growth-Promoting Bacteria with Elicitation of Induced Systemic Resistance.</title>
        <authorList>
            <person name="Kim Y.J."/>
            <person name="Yang D.C."/>
            <person name="Sukweenadhi J."/>
        </authorList>
    </citation>
    <scope>NUCLEOTIDE SEQUENCE [LARGE SCALE GENOMIC DNA]</scope>
    <source>
        <strain evidence="8 9">DCY84</strain>
    </source>
</reference>
<keyword evidence="9" id="KW-1185">Reference proteome</keyword>
<dbReference type="OrthoDB" id="67135at2"/>
<name>A0A1B1N568_9BACL</name>
<evidence type="ECO:0000256" key="2">
    <source>
        <dbReference type="ARBA" id="ARBA00007362"/>
    </source>
</evidence>
<feature type="transmembrane region" description="Helical" evidence="6">
    <location>
        <begin position="65"/>
        <end position="85"/>
    </location>
</feature>
<evidence type="ECO:0000256" key="3">
    <source>
        <dbReference type="ARBA" id="ARBA00022692"/>
    </source>
</evidence>
<evidence type="ECO:0000259" key="7">
    <source>
        <dbReference type="Pfam" id="PF00892"/>
    </source>
</evidence>
<feature type="transmembrane region" description="Helical" evidence="6">
    <location>
        <begin position="97"/>
        <end position="116"/>
    </location>
</feature>
<dbReference type="Pfam" id="PF00892">
    <property type="entry name" value="EamA"/>
    <property type="match status" value="2"/>
</dbReference>
<evidence type="ECO:0000256" key="6">
    <source>
        <dbReference type="SAM" id="Phobius"/>
    </source>
</evidence>
<feature type="transmembrane region" description="Helical" evidence="6">
    <location>
        <begin position="146"/>
        <end position="164"/>
    </location>
</feature>
<feature type="transmembrane region" description="Helical" evidence="6">
    <location>
        <begin position="7"/>
        <end position="27"/>
    </location>
</feature>
<accession>A0A1B1N568</accession>
<dbReference type="InterPro" id="IPR037185">
    <property type="entry name" value="EmrE-like"/>
</dbReference>
<keyword evidence="4 6" id="KW-1133">Transmembrane helix</keyword>
<dbReference type="InterPro" id="IPR050638">
    <property type="entry name" value="AA-Vitamin_Transporters"/>
</dbReference>
<keyword evidence="5 6" id="KW-0472">Membrane</keyword>
<feature type="transmembrane region" description="Helical" evidence="6">
    <location>
        <begin position="211"/>
        <end position="236"/>
    </location>
</feature>